<dbReference type="AlphaFoldDB" id="A0A8A1LK20"/>
<comment type="similarity">
    <text evidence="1">Belongs to the SOS response-associated peptidase family.</text>
</comment>
<dbReference type="InterPro" id="IPR003738">
    <property type="entry name" value="SRAP"/>
</dbReference>
<evidence type="ECO:0000313" key="10">
    <source>
        <dbReference type="Proteomes" id="UP000663419"/>
    </source>
</evidence>
<protein>
    <submittedName>
        <fullName evidence="9">DUF159 domain-containing protein</fullName>
    </submittedName>
</protein>
<dbReference type="EMBL" id="CP069103">
    <property type="protein sequence ID" value="QSS52177.1"/>
    <property type="molecule type" value="Genomic_DNA"/>
</dbReference>
<evidence type="ECO:0000256" key="5">
    <source>
        <dbReference type="ARBA" id="ARBA00023124"/>
    </source>
</evidence>
<dbReference type="GO" id="GO:0006508">
    <property type="term" value="P:proteolysis"/>
    <property type="evidence" value="ECO:0007669"/>
    <property type="project" value="UniProtKB-KW"/>
</dbReference>
<dbReference type="Gene3D" id="3.90.1680.10">
    <property type="entry name" value="SOS response associated peptidase-like"/>
    <property type="match status" value="1"/>
</dbReference>
<evidence type="ECO:0000256" key="6">
    <source>
        <dbReference type="ARBA" id="ARBA00023125"/>
    </source>
</evidence>
<feature type="compositionally biased region" description="Basic and acidic residues" evidence="8">
    <location>
        <begin position="75"/>
        <end position="86"/>
    </location>
</feature>
<proteinExistence type="inferred from homology"/>
<evidence type="ECO:0000256" key="8">
    <source>
        <dbReference type="SAM" id="MobiDB-lite"/>
    </source>
</evidence>
<feature type="compositionally biased region" description="Basic and acidic residues" evidence="8">
    <location>
        <begin position="302"/>
        <end position="316"/>
    </location>
</feature>
<accession>A0A8A1LK20</accession>
<feature type="region of interest" description="Disordered" evidence="8">
    <location>
        <begin position="51"/>
        <end position="89"/>
    </location>
</feature>
<dbReference type="PANTHER" id="PTHR13604">
    <property type="entry name" value="DC12-RELATED"/>
    <property type="match status" value="1"/>
</dbReference>
<dbReference type="GO" id="GO:0008233">
    <property type="term" value="F:peptidase activity"/>
    <property type="evidence" value="ECO:0007669"/>
    <property type="project" value="UniProtKB-KW"/>
</dbReference>
<dbReference type="GO" id="GO:0003697">
    <property type="term" value="F:single-stranded DNA binding"/>
    <property type="evidence" value="ECO:0007669"/>
    <property type="project" value="InterPro"/>
</dbReference>
<feature type="compositionally biased region" description="Polar residues" evidence="8">
    <location>
        <begin position="430"/>
        <end position="440"/>
    </location>
</feature>
<dbReference type="GO" id="GO:0106300">
    <property type="term" value="P:protein-DNA covalent cross-linking repair"/>
    <property type="evidence" value="ECO:0007669"/>
    <property type="project" value="InterPro"/>
</dbReference>
<dbReference type="VEuPathDB" id="FungiDB:I7I53_07717"/>
<dbReference type="Proteomes" id="UP000663419">
    <property type="component" value="Chromosome 2"/>
</dbReference>
<gene>
    <name evidence="9" type="ORF">I7I53_07717</name>
</gene>
<evidence type="ECO:0000256" key="1">
    <source>
        <dbReference type="ARBA" id="ARBA00008136"/>
    </source>
</evidence>
<dbReference type="Pfam" id="PF02586">
    <property type="entry name" value="SRAP"/>
    <property type="match status" value="1"/>
</dbReference>
<dbReference type="InterPro" id="IPR036590">
    <property type="entry name" value="SRAP-like"/>
</dbReference>
<feature type="compositionally biased region" description="Basic and acidic residues" evidence="8">
    <location>
        <begin position="325"/>
        <end position="338"/>
    </location>
</feature>
<dbReference type="PANTHER" id="PTHR13604:SF0">
    <property type="entry name" value="ABASIC SITE PROCESSING PROTEIN HMCES"/>
    <property type="match status" value="1"/>
</dbReference>
<keyword evidence="4" id="KW-0378">Hydrolase</keyword>
<evidence type="ECO:0000256" key="4">
    <source>
        <dbReference type="ARBA" id="ARBA00022801"/>
    </source>
</evidence>
<name>A0A8A1LK20_AJEC8</name>
<feature type="compositionally biased region" description="Acidic residues" evidence="8">
    <location>
        <begin position="65"/>
        <end position="74"/>
    </location>
</feature>
<keyword evidence="2" id="KW-0645">Protease</keyword>
<evidence type="ECO:0000256" key="3">
    <source>
        <dbReference type="ARBA" id="ARBA00022763"/>
    </source>
</evidence>
<evidence type="ECO:0000256" key="7">
    <source>
        <dbReference type="ARBA" id="ARBA00023239"/>
    </source>
</evidence>
<keyword evidence="7" id="KW-0456">Lyase</keyword>
<organism evidence="9 10">
    <name type="scientific">Ajellomyces capsulatus (strain H88)</name>
    <name type="common">Darling's disease fungus</name>
    <name type="synonym">Histoplasma capsulatum</name>
    <dbReference type="NCBI Taxonomy" id="544711"/>
    <lineage>
        <taxon>Eukaryota</taxon>
        <taxon>Fungi</taxon>
        <taxon>Dikarya</taxon>
        <taxon>Ascomycota</taxon>
        <taxon>Pezizomycotina</taxon>
        <taxon>Eurotiomycetes</taxon>
        <taxon>Eurotiomycetidae</taxon>
        <taxon>Onygenales</taxon>
        <taxon>Ajellomycetaceae</taxon>
        <taxon>Histoplasma</taxon>
    </lineage>
</organism>
<dbReference type="GO" id="GO:0016829">
    <property type="term" value="F:lyase activity"/>
    <property type="evidence" value="ECO:0007669"/>
    <property type="project" value="UniProtKB-KW"/>
</dbReference>
<reference evidence="9" key="1">
    <citation type="submission" date="2021-01" db="EMBL/GenBank/DDBJ databases">
        <title>Chromosome-level genome assembly of a human fungal pathogen reveals clustering of transcriptionally co-regulated genes.</title>
        <authorList>
            <person name="Voorhies M."/>
            <person name="Cohen S."/>
            <person name="Shea T.P."/>
            <person name="Petrus S."/>
            <person name="Munoz J.F."/>
            <person name="Poplawski S."/>
            <person name="Goldman W.E."/>
            <person name="Michael T."/>
            <person name="Cuomo C.A."/>
            <person name="Sil A."/>
            <person name="Beyhan S."/>
        </authorList>
    </citation>
    <scope>NUCLEOTIDE SEQUENCE</scope>
    <source>
        <strain evidence="9">H88</strain>
    </source>
</reference>
<keyword evidence="3" id="KW-0227">DNA damage</keyword>
<evidence type="ECO:0000256" key="2">
    <source>
        <dbReference type="ARBA" id="ARBA00022670"/>
    </source>
</evidence>
<sequence length="440" mass="49453">MCGRYAMGIRLAFIRNQLQQRGQPVDEAADDDDVRQTYNFAPGNYGAVYRADTSDHGSLVGSQNADEDTGNNEQVEDHEAHDEPTRTPKNRTLYKLQAMKWGLIPFWTKRSPDYGSMLKTINCRDDSLIEDRGMWTSMKKKKRCVVICQGFYEWLKKGPTGKEKVPHYVRRRDGDFMCFAGLWDCVQYEGSDEKLYTYTIITTSSNPYLRFLHDRMPVILDPGSREMATWLDPHRITWSKELQSILKPYEGELECYPISKEVGKVGNNSPEFIIPVNSKENKSNIANFFTGTAKGKPGQKPQGHDITETSGEKSQEAKYVSVLDQESKGEQGERDLKTETNLTTFESDDDANSAAQISAAKRKRASPEATEARDVTANPPKVTKPNIAQLPPEKDFVQSPTKSSGKNKKMRSATSNGSALKQGKAKKAASGTQRITNFFK</sequence>
<feature type="region of interest" description="Disordered" evidence="8">
    <location>
        <begin position="290"/>
        <end position="440"/>
    </location>
</feature>
<evidence type="ECO:0000313" key="9">
    <source>
        <dbReference type="EMBL" id="QSS52177.1"/>
    </source>
</evidence>
<keyword evidence="5" id="KW-0190">Covalent protein-DNA linkage</keyword>
<keyword evidence="6" id="KW-0238">DNA-binding</keyword>
<dbReference type="SUPFAM" id="SSF143081">
    <property type="entry name" value="BB1717-like"/>
    <property type="match status" value="1"/>
</dbReference>